<protein>
    <recommendedName>
        <fullName evidence="2">DUF6594 domain-containing protein</fullName>
    </recommendedName>
</protein>
<dbReference type="AlphaFoldDB" id="E3QUJ2"/>
<dbReference type="EMBL" id="GG697381">
    <property type="protein sequence ID" value="EFQ34530.1"/>
    <property type="molecule type" value="Genomic_DNA"/>
</dbReference>
<keyword evidence="1" id="KW-0812">Transmembrane</keyword>
<dbReference type="eggNOG" id="ENOG502SIXV">
    <property type="taxonomic scope" value="Eukaryota"/>
</dbReference>
<organism evidence="4">
    <name type="scientific">Colletotrichum graminicola (strain M1.001 / M2 / FGSC 10212)</name>
    <name type="common">Maize anthracnose fungus</name>
    <name type="synonym">Glomerella graminicola</name>
    <dbReference type="NCBI Taxonomy" id="645133"/>
    <lineage>
        <taxon>Eukaryota</taxon>
        <taxon>Fungi</taxon>
        <taxon>Dikarya</taxon>
        <taxon>Ascomycota</taxon>
        <taxon>Pezizomycotina</taxon>
        <taxon>Sordariomycetes</taxon>
        <taxon>Hypocreomycetidae</taxon>
        <taxon>Glomerellales</taxon>
        <taxon>Glomerellaceae</taxon>
        <taxon>Colletotrichum</taxon>
        <taxon>Colletotrichum graminicola species complex</taxon>
    </lineage>
</organism>
<dbReference type="RefSeq" id="XP_008098550.1">
    <property type="nucleotide sequence ID" value="XM_008100359.1"/>
</dbReference>
<name>E3QUJ2_COLGM</name>
<dbReference type="VEuPathDB" id="FungiDB:GLRG_09674"/>
<keyword evidence="4" id="KW-1185">Reference proteome</keyword>
<dbReference type="HOGENOM" id="CLU_2533551_0_0_1"/>
<gene>
    <name evidence="3" type="ORF">GLRG_09674</name>
</gene>
<reference evidence="4" key="1">
    <citation type="journal article" date="2012" name="Nat. Genet.">
        <title>Lifestyle transitions in plant pathogenic Colletotrichum fungi deciphered by genome and transcriptome analyses.</title>
        <authorList>
            <person name="O'Connell R.J."/>
            <person name="Thon M.R."/>
            <person name="Hacquard S."/>
            <person name="Amyotte S.G."/>
            <person name="Kleemann J."/>
            <person name="Torres M.F."/>
            <person name="Damm U."/>
            <person name="Buiate E.A."/>
            <person name="Epstein L."/>
            <person name="Alkan N."/>
            <person name="Altmueller J."/>
            <person name="Alvarado-Balderrama L."/>
            <person name="Bauser C.A."/>
            <person name="Becker C."/>
            <person name="Birren B.W."/>
            <person name="Chen Z."/>
            <person name="Choi J."/>
            <person name="Crouch J.A."/>
            <person name="Duvick J.P."/>
            <person name="Farman M.A."/>
            <person name="Gan P."/>
            <person name="Heiman D."/>
            <person name="Henrissat B."/>
            <person name="Howard R.J."/>
            <person name="Kabbage M."/>
            <person name="Koch C."/>
            <person name="Kracher B."/>
            <person name="Kubo Y."/>
            <person name="Law A.D."/>
            <person name="Lebrun M.-H."/>
            <person name="Lee Y.-H."/>
            <person name="Miyara I."/>
            <person name="Moore N."/>
            <person name="Neumann U."/>
            <person name="Nordstroem K."/>
            <person name="Panaccione D.G."/>
            <person name="Panstruga R."/>
            <person name="Place M."/>
            <person name="Proctor R.H."/>
            <person name="Prusky D."/>
            <person name="Rech G."/>
            <person name="Reinhardt R."/>
            <person name="Rollins J.A."/>
            <person name="Rounsley S."/>
            <person name="Schardl C.L."/>
            <person name="Schwartz D.C."/>
            <person name="Shenoy N."/>
            <person name="Shirasu K."/>
            <person name="Sikhakolli U.R."/>
            <person name="Stueber K."/>
            <person name="Sukno S.A."/>
            <person name="Sweigard J.A."/>
            <person name="Takano Y."/>
            <person name="Takahara H."/>
            <person name="Trail F."/>
            <person name="van der Does H.C."/>
            <person name="Voll L.M."/>
            <person name="Will I."/>
            <person name="Young S."/>
            <person name="Zeng Q."/>
            <person name="Zhang J."/>
            <person name="Zhou S."/>
            <person name="Dickman M.B."/>
            <person name="Schulze-Lefert P."/>
            <person name="Ver Loren van Themaat E."/>
            <person name="Ma L.-J."/>
            <person name="Vaillancourt L.J."/>
        </authorList>
    </citation>
    <scope>NUCLEOTIDE SEQUENCE [LARGE SCALE GENOMIC DNA]</scope>
    <source>
        <strain evidence="4">M1.001 / M2 / FGSC 10212</strain>
    </source>
</reference>
<dbReference type="Proteomes" id="UP000008782">
    <property type="component" value="Unassembled WGS sequence"/>
</dbReference>
<evidence type="ECO:0000259" key="2">
    <source>
        <dbReference type="Pfam" id="PF20237"/>
    </source>
</evidence>
<dbReference type="InterPro" id="IPR046529">
    <property type="entry name" value="DUF6594"/>
</dbReference>
<keyword evidence="1" id="KW-0472">Membrane</keyword>
<evidence type="ECO:0000313" key="4">
    <source>
        <dbReference type="Proteomes" id="UP000008782"/>
    </source>
</evidence>
<sequence>YQNTVLIGEMISRFIMTGLIGIFVVIPLTTLSYQPRAKMQLGVVSACVVAFSCLVSAFLKVRSVEMMMVTTAYSAILTVLMSDM</sequence>
<dbReference type="OrthoDB" id="3546297at2759"/>
<evidence type="ECO:0000256" key="1">
    <source>
        <dbReference type="SAM" id="Phobius"/>
    </source>
</evidence>
<proteinExistence type="predicted"/>
<dbReference type="GeneID" id="24415039"/>
<feature type="transmembrane region" description="Helical" evidence="1">
    <location>
        <begin position="39"/>
        <end position="59"/>
    </location>
</feature>
<feature type="transmembrane region" description="Helical" evidence="1">
    <location>
        <begin position="12"/>
        <end position="33"/>
    </location>
</feature>
<feature type="non-terminal residue" evidence="3">
    <location>
        <position position="1"/>
    </location>
</feature>
<accession>E3QUJ2</accession>
<feature type="domain" description="DUF6594" evidence="2">
    <location>
        <begin position="10"/>
        <end position="77"/>
    </location>
</feature>
<evidence type="ECO:0000313" key="3">
    <source>
        <dbReference type="EMBL" id="EFQ34530.1"/>
    </source>
</evidence>
<keyword evidence="1" id="KW-1133">Transmembrane helix</keyword>
<dbReference type="Pfam" id="PF20237">
    <property type="entry name" value="DUF6594"/>
    <property type="match status" value="1"/>
</dbReference>